<proteinExistence type="predicted"/>
<feature type="compositionally biased region" description="Polar residues" evidence="1">
    <location>
        <begin position="1"/>
        <end position="18"/>
    </location>
</feature>
<evidence type="ECO:0000313" key="3">
    <source>
        <dbReference type="Proteomes" id="UP001280581"/>
    </source>
</evidence>
<evidence type="ECO:0000256" key="1">
    <source>
        <dbReference type="SAM" id="MobiDB-lite"/>
    </source>
</evidence>
<keyword evidence="3" id="KW-1185">Reference proteome</keyword>
<reference evidence="2 3" key="1">
    <citation type="submission" date="2021-02" db="EMBL/GenBank/DDBJ databases">
        <title>Genome assembly of Pseudopithomyces chartarum.</title>
        <authorList>
            <person name="Jauregui R."/>
            <person name="Singh J."/>
            <person name="Voisey C."/>
        </authorList>
    </citation>
    <scope>NUCLEOTIDE SEQUENCE [LARGE SCALE GENOMIC DNA]</scope>
    <source>
        <strain evidence="2 3">AGR01</strain>
    </source>
</reference>
<comment type="caution">
    <text evidence="2">The sequence shown here is derived from an EMBL/GenBank/DDBJ whole genome shotgun (WGS) entry which is preliminary data.</text>
</comment>
<dbReference type="Proteomes" id="UP001280581">
    <property type="component" value="Unassembled WGS sequence"/>
</dbReference>
<protein>
    <submittedName>
        <fullName evidence="2">Uncharacterized protein</fullName>
    </submittedName>
</protein>
<feature type="region of interest" description="Disordered" evidence="1">
    <location>
        <begin position="1"/>
        <end position="25"/>
    </location>
</feature>
<gene>
    <name evidence="2" type="ORF">GRF29_1g2992424</name>
</gene>
<sequence>MADSPSQVNAQADSSSQDSTRENHHLQSFMEHLKQWAADHDSSPQFHGRIDIMSSGLEEDTMQLGKSVKCALTHADSQKARKQIIIRLFPPRTQDARYTMVIRCGSGWMSARDFFNKEHLLLLTASRKARELKESWGKEKRTQSSHPRLHAFRDIASKTQKPAPKTKSTPLPEAEPANSVKIGPTFHPFLRLPKNSKTSSGPPPPA</sequence>
<name>A0AAN6M7T1_9PLEO</name>
<feature type="region of interest" description="Disordered" evidence="1">
    <location>
        <begin position="134"/>
        <end position="206"/>
    </location>
</feature>
<accession>A0AAN6M7T1</accession>
<dbReference type="AlphaFoldDB" id="A0AAN6M7T1"/>
<organism evidence="2 3">
    <name type="scientific">Pseudopithomyces chartarum</name>
    <dbReference type="NCBI Taxonomy" id="1892770"/>
    <lineage>
        <taxon>Eukaryota</taxon>
        <taxon>Fungi</taxon>
        <taxon>Dikarya</taxon>
        <taxon>Ascomycota</taxon>
        <taxon>Pezizomycotina</taxon>
        <taxon>Dothideomycetes</taxon>
        <taxon>Pleosporomycetidae</taxon>
        <taxon>Pleosporales</taxon>
        <taxon>Massarineae</taxon>
        <taxon>Didymosphaeriaceae</taxon>
        <taxon>Pseudopithomyces</taxon>
    </lineage>
</organism>
<dbReference type="EMBL" id="WVTA01000001">
    <property type="protein sequence ID" value="KAK3217413.1"/>
    <property type="molecule type" value="Genomic_DNA"/>
</dbReference>
<evidence type="ECO:0000313" key="2">
    <source>
        <dbReference type="EMBL" id="KAK3217413.1"/>
    </source>
</evidence>